<comment type="subcellular location">
    <subcellularLocation>
        <location evidence="1">Cytoplasm</location>
    </subcellularLocation>
</comment>
<dbReference type="Gene3D" id="3.30.1360.40">
    <property type="match status" value="1"/>
</dbReference>
<dbReference type="GO" id="GO:0005737">
    <property type="term" value="C:cytoplasm"/>
    <property type="evidence" value="ECO:0007669"/>
    <property type="project" value="UniProtKB-SubCell"/>
</dbReference>
<comment type="caution">
    <text evidence="6">The sequence shown here is derived from an EMBL/GenBank/DDBJ whole genome shotgun (WGS) entry which is preliminary data.</text>
</comment>
<evidence type="ECO:0000256" key="4">
    <source>
        <dbReference type="ARBA" id="ARBA00022917"/>
    </source>
</evidence>
<dbReference type="AlphaFoldDB" id="A0A5J4R4D4"/>
<sequence>MTDVNNCINGAQEKMDMAIMYLDEAFAHIRAGKANPKILDGIRVNSYGSMVPISSVAAISTPDARSIAIKPWDKSIFKVIEKAIIDSDLGIMPENNGEMIRIGIPPLTEERRKQLSKQCKAESETAKVSIRNARRDAIDILKKGLKDGLSEDVEKDAEAKLQKIHDKYIKKVDDMLAEKDKEIMTV</sequence>
<dbReference type="Gene3D" id="1.10.132.20">
    <property type="entry name" value="Ribosome-recycling factor"/>
    <property type="match status" value="1"/>
</dbReference>
<feature type="domain" description="Ribosome recycling factor" evidence="5">
    <location>
        <begin position="23"/>
        <end position="184"/>
    </location>
</feature>
<proteinExistence type="inferred from homology"/>
<dbReference type="PANTHER" id="PTHR20982:SF3">
    <property type="entry name" value="MITOCHONDRIAL RIBOSOME RECYCLING FACTOR PSEUDO 1"/>
    <property type="match status" value="1"/>
</dbReference>
<dbReference type="InterPro" id="IPR036191">
    <property type="entry name" value="RRF_sf"/>
</dbReference>
<dbReference type="InterPro" id="IPR002661">
    <property type="entry name" value="Ribosome_recyc_fac"/>
</dbReference>
<dbReference type="PANTHER" id="PTHR20982">
    <property type="entry name" value="RIBOSOME RECYCLING FACTOR"/>
    <property type="match status" value="1"/>
</dbReference>
<evidence type="ECO:0000313" key="6">
    <source>
        <dbReference type="EMBL" id="KAA6328796.1"/>
    </source>
</evidence>
<protein>
    <submittedName>
        <fullName evidence="6">Ribosome-recycling factor</fullName>
    </submittedName>
</protein>
<evidence type="ECO:0000259" key="5">
    <source>
        <dbReference type="Pfam" id="PF01765"/>
    </source>
</evidence>
<organism evidence="6">
    <name type="scientific">termite gut metagenome</name>
    <dbReference type="NCBI Taxonomy" id="433724"/>
    <lineage>
        <taxon>unclassified sequences</taxon>
        <taxon>metagenomes</taxon>
        <taxon>organismal metagenomes</taxon>
    </lineage>
</organism>
<dbReference type="Pfam" id="PF01765">
    <property type="entry name" value="RRF"/>
    <property type="match status" value="1"/>
</dbReference>
<comment type="similarity">
    <text evidence="2">Belongs to the RRF family.</text>
</comment>
<keyword evidence="4" id="KW-0648">Protein biosynthesis</keyword>
<evidence type="ECO:0000256" key="3">
    <source>
        <dbReference type="ARBA" id="ARBA00022490"/>
    </source>
</evidence>
<gene>
    <name evidence="6" type="ORF">EZS27_022337</name>
</gene>
<evidence type="ECO:0000256" key="2">
    <source>
        <dbReference type="ARBA" id="ARBA00005912"/>
    </source>
</evidence>
<dbReference type="GO" id="GO:0043023">
    <property type="term" value="F:ribosomal large subunit binding"/>
    <property type="evidence" value="ECO:0007669"/>
    <property type="project" value="TreeGrafter"/>
</dbReference>
<accession>A0A5J4R4D4</accession>
<dbReference type="CDD" id="cd00520">
    <property type="entry name" value="RRF"/>
    <property type="match status" value="1"/>
</dbReference>
<dbReference type="GO" id="GO:0006412">
    <property type="term" value="P:translation"/>
    <property type="evidence" value="ECO:0007669"/>
    <property type="project" value="UniProtKB-KW"/>
</dbReference>
<name>A0A5J4R4D4_9ZZZZ</name>
<dbReference type="EMBL" id="SNRY01001754">
    <property type="protein sequence ID" value="KAA6328796.1"/>
    <property type="molecule type" value="Genomic_DNA"/>
</dbReference>
<dbReference type="SUPFAM" id="SSF55194">
    <property type="entry name" value="Ribosome recycling factor, RRF"/>
    <property type="match status" value="1"/>
</dbReference>
<dbReference type="NCBIfam" id="TIGR00496">
    <property type="entry name" value="frr"/>
    <property type="match status" value="1"/>
</dbReference>
<dbReference type="FunFam" id="1.10.132.20:FF:000001">
    <property type="entry name" value="Ribosome-recycling factor"/>
    <property type="match status" value="1"/>
</dbReference>
<dbReference type="InterPro" id="IPR023584">
    <property type="entry name" value="Ribosome_recyc_fac_dom"/>
</dbReference>
<evidence type="ECO:0000256" key="1">
    <source>
        <dbReference type="ARBA" id="ARBA00004496"/>
    </source>
</evidence>
<dbReference type="FunFam" id="3.30.1360.40:FF:000001">
    <property type="entry name" value="Ribosome-recycling factor"/>
    <property type="match status" value="1"/>
</dbReference>
<keyword evidence="3" id="KW-0963">Cytoplasm</keyword>
<reference evidence="6" key="1">
    <citation type="submission" date="2019-03" db="EMBL/GenBank/DDBJ databases">
        <title>Single cell metagenomics reveals metabolic interactions within the superorganism composed of flagellate Streblomastix strix and complex community of Bacteroidetes bacteria on its surface.</title>
        <authorList>
            <person name="Treitli S.C."/>
            <person name="Kolisko M."/>
            <person name="Husnik F."/>
            <person name="Keeling P."/>
            <person name="Hampl V."/>
        </authorList>
    </citation>
    <scope>NUCLEOTIDE SEQUENCE</scope>
    <source>
        <strain evidence="6">STM</strain>
    </source>
</reference>
<dbReference type="HAMAP" id="MF_00040">
    <property type="entry name" value="RRF"/>
    <property type="match status" value="1"/>
</dbReference>